<comment type="caution">
    <text evidence="1">The sequence shown here is derived from an EMBL/GenBank/DDBJ whole genome shotgun (WGS) entry which is preliminary data.</text>
</comment>
<gene>
    <name evidence="1" type="ORF">GLV98_02495</name>
</gene>
<accession>A0A845DZ75</accession>
<sequence>MLHHSTYYTLQTETIMTHQSTQYSISNSENQRVSTFEEDSSTSSHWLNHALKLFNLKQMTSLHIKLLSDRQEVLAHIYRKKGISSDVSIQTADSIYHLRFKGSVSQKIIAEYSGETLLEVNGKNMACDFEVKSGERQIATIQKRSIPAPTTKEAWLSEDLYHIRGHEWTEEQAILLLCTALMIDLTYHHK</sequence>
<proteinExistence type="predicted"/>
<protein>
    <submittedName>
        <fullName evidence="1">Uncharacterized protein</fullName>
    </submittedName>
</protein>
<dbReference type="EMBL" id="WMEZ01000001">
    <property type="protein sequence ID" value="MYL48330.1"/>
    <property type="molecule type" value="Genomic_DNA"/>
</dbReference>
<dbReference type="AlphaFoldDB" id="A0A845DZ75"/>
<dbReference type="OrthoDB" id="2968209at2"/>
<name>A0A845DZ75_9BACI</name>
<evidence type="ECO:0000313" key="2">
    <source>
        <dbReference type="Proteomes" id="UP000447393"/>
    </source>
</evidence>
<reference evidence="1 2" key="1">
    <citation type="submission" date="2019-11" db="EMBL/GenBank/DDBJ databases">
        <title>Genome sequences of 17 halophilic strains isolated from different environments.</title>
        <authorList>
            <person name="Furrow R.E."/>
        </authorList>
    </citation>
    <scope>NUCLEOTIDE SEQUENCE [LARGE SCALE GENOMIC DNA]</scope>
    <source>
        <strain evidence="1 2">22505_10_Sand</strain>
    </source>
</reference>
<evidence type="ECO:0000313" key="1">
    <source>
        <dbReference type="EMBL" id="MYL48330.1"/>
    </source>
</evidence>
<dbReference type="RefSeq" id="WP_160911782.1">
    <property type="nucleotide sequence ID" value="NZ_WMEZ01000001.1"/>
</dbReference>
<dbReference type="Proteomes" id="UP000447393">
    <property type="component" value="Unassembled WGS sequence"/>
</dbReference>
<organism evidence="1 2">
    <name type="scientific">Halobacillus litoralis</name>
    <dbReference type="NCBI Taxonomy" id="45668"/>
    <lineage>
        <taxon>Bacteria</taxon>
        <taxon>Bacillati</taxon>
        <taxon>Bacillota</taxon>
        <taxon>Bacilli</taxon>
        <taxon>Bacillales</taxon>
        <taxon>Bacillaceae</taxon>
        <taxon>Halobacillus</taxon>
    </lineage>
</organism>